<proteinExistence type="inferred from homology"/>
<name>A0A8C1QUK4_CYPCA</name>
<feature type="chain" id="PRO_5034372274" evidence="4">
    <location>
        <begin position="18"/>
        <end position="178"/>
    </location>
</feature>
<dbReference type="FunFam" id="3.30.1390.10:FF:000001">
    <property type="entry name" value="50S ribosomal protein L7/L12"/>
    <property type="match status" value="1"/>
</dbReference>
<dbReference type="InterPro" id="IPR036235">
    <property type="entry name" value="Ribosomal_bL12_oligo_N_sf"/>
</dbReference>
<feature type="domain" description="Large ribosomal subunit protein bL12 C-terminal" evidence="5">
    <location>
        <begin position="110"/>
        <end position="177"/>
    </location>
</feature>
<dbReference type="Gene3D" id="3.30.1390.10">
    <property type="match status" value="1"/>
</dbReference>
<dbReference type="GO" id="GO:0003729">
    <property type="term" value="F:mRNA binding"/>
    <property type="evidence" value="ECO:0007669"/>
    <property type="project" value="TreeGrafter"/>
</dbReference>
<dbReference type="Pfam" id="PF00542">
    <property type="entry name" value="Ribosomal_L12"/>
    <property type="match status" value="1"/>
</dbReference>
<dbReference type="GO" id="GO:0006412">
    <property type="term" value="P:translation"/>
    <property type="evidence" value="ECO:0007669"/>
    <property type="project" value="InterPro"/>
</dbReference>
<evidence type="ECO:0000256" key="1">
    <source>
        <dbReference type="ARBA" id="ARBA00007197"/>
    </source>
</evidence>
<evidence type="ECO:0000313" key="7">
    <source>
        <dbReference type="Ensembl" id="ENSCCRP00010066100.1"/>
    </source>
</evidence>
<dbReference type="Proteomes" id="UP000694427">
    <property type="component" value="Unplaced"/>
</dbReference>
<feature type="signal peptide" evidence="4">
    <location>
        <begin position="1"/>
        <end position="17"/>
    </location>
</feature>
<dbReference type="InterPro" id="IPR014719">
    <property type="entry name" value="Ribosomal_bL12_C/ClpS-like"/>
</dbReference>
<dbReference type="InterPro" id="IPR008932">
    <property type="entry name" value="Ribosomal_bL12_oligo"/>
</dbReference>
<dbReference type="PANTHER" id="PTHR45987:SF4">
    <property type="entry name" value="LARGE RIBOSOMAL SUBUNIT PROTEIN BL12M"/>
    <property type="match status" value="1"/>
</dbReference>
<evidence type="ECO:0000259" key="5">
    <source>
        <dbReference type="Pfam" id="PF00542"/>
    </source>
</evidence>
<dbReference type="Ensembl" id="ENSCCRT00010072846.1">
    <property type="protein sequence ID" value="ENSCCRP00010066100.1"/>
    <property type="gene ID" value="ENSCCRG00010028422.1"/>
</dbReference>
<keyword evidence="4" id="KW-0732">Signal</keyword>
<keyword evidence="2" id="KW-0689">Ribosomal protein</keyword>
<evidence type="ECO:0000256" key="3">
    <source>
        <dbReference type="ARBA" id="ARBA00023274"/>
    </source>
</evidence>
<sequence length="178" mass="19518">ILYCILLLLYVLIVVLMDSFHRHNLQTAALCALRTLKTSSVSPSDAIAAPPFDGAPKQYSPKIQQLVNDIASLTLIEVSDLNELLKVQHTVKTPAVDEETAPAKKEKTHFTVKLTEFKAADKVKLIKEVKNCMEGLNLVQAKKLVESLPQEIRANVFKDEAEKLKAALEAAGGTVALE</sequence>
<reference evidence="7" key="1">
    <citation type="submission" date="2025-08" db="UniProtKB">
        <authorList>
            <consortium name="Ensembl"/>
        </authorList>
    </citation>
    <scope>IDENTIFICATION</scope>
</reference>
<dbReference type="SUPFAM" id="SSF54736">
    <property type="entry name" value="ClpS-like"/>
    <property type="match status" value="1"/>
</dbReference>
<evidence type="ECO:0000259" key="6">
    <source>
        <dbReference type="Pfam" id="PF16320"/>
    </source>
</evidence>
<dbReference type="SUPFAM" id="SSF48300">
    <property type="entry name" value="Ribosomal protein L7/12, oligomerisation (N-terminal) domain"/>
    <property type="match status" value="1"/>
</dbReference>
<evidence type="ECO:0000256" key="4">
    <source>
        <dbReference type="SAM" id="SignalP"/>
    </source>
</evidence>
<evidence type="ECO:0000313" key="8">
    <source>
        <dbReference type="Proteomes" id="UP000694427"/>
    </source>
</evidence>
<protein>
    <submittedName>
        <fullName evidence="7">Mitochondrial ribosomal protein L12</fullName>
    </submittedName>
</protein>
<keyword evidence="8" id="KW-1185">Reference proteome</keyword>
<evidence type="ECO:0000256" key="2">
    <source>
        <dbReference type="ARBA" id="ARBA00022980"/>
    </source>
</evidence>
<reference evidence="7" key="2">
    <citation type="submission" date="2025-09" db="UniProtKB">
        <authorList>
            <consortium name="Ensembl"/>
        </authorList>
    </citation>
    <scope>IDENTIFICATION</scope>
</reference>
<dbReference type="GO" id="GO:0003735">
    <property type="term" value="F:structural constituent of ribosome"/>
    <property type="evidence" value="ECO:0007669"/>
    <property type="project" value="InterPro"/>
</dbReference>
<accession>A0A8C1QUK4</accession>
<dbReference type="GO" id="GO:0005762">
    <property type="term" value="C:mitochondrial large ribosomal subunit"/>
    <property type="evidence" value="ECO:0007669"/>
    <property type="project" value="TreeGrafter"/>
</dbReference>
<comment type="similarity">
    <text evidence="1">Belongs to the bacterial ribosomal protein bL12 family.</text>
</comment>
<organism evidence="7 8">
    <name type="scientific">Cyprinus carpio</name>
    <name type="common">Common carp</name>
    <dbReference type="NCBI Taxonomy" id="7962"/>
    <lineage>
        <taxon>Eukaryota</taxon>
        <taxon>Metazoa</taxon>
        <taxon>Chordata</taxon>
        <taxon>Craniata</taxon>
        <taxon>Vertebrata</taxon>
        <taxon>Euteleostomi</taxon>
        <taxon>Actinopterygii</taxon>
        <taxon>Neopterygii</taxon>
        <taxon>Teleostei</taxon>
        <taxon>Ostariophysi</taxon>
        <taxon>Cypriniformes</taxon>
        <taxon>Cyprinidae</taxon>
        <taxon>Cyprininae</taxon>
        <taxon>Cyprinus</taxon>
    </lineage>
</organism>
<dbReference type="InterPro" id="IPR013823">
    <property type="entry name" value="Ribosomal_bL12_C"/>
</dbReference>
<dbReference type="PANTHER" id="PTHR45987">
    <property type="entry name" value="39S RIBOSOMAL PROTEIN L12"/>
    <property type="match status" value="1"/>
</dbReference>
<feature type="domain" description="Large ribosomal subunit protein bL12 oligomerization" evidence="6">
    <location>
        <begin position="62"/>
        <end position="92"/>
    </location>
</feature>
<keyword evidence="3" id="KW-0687">Ribonucleoprotein</keyword>
<dbReference type="AlphaFoldDB" id="A0A8C1QUK4"/>
<dbReference type="Pfam" id="PF16320">
    <property type="entry name" value="Ribosomal_L12_N"/>
    <property type="match status" value="1"/>
</dbReference>
<dbReference type="CDD" id="cd00387">
    <property type="entry name" value="Ribosomal_L7_L12"/>
    <property type="match status" value="1"/>
</dbReference>
<dbReference type="InterPro" id="IPR000206">
    <property type="entry name" value="Ribosomal_bL12"/>
</dbReference>